<feature type="transmembrane region" description="Helical" evidence="8">
    <location>
        <begin position="53"/>
        <end position="73"/>
    </location>
</feature>
<keyword evidence="8" id="KW-0997">Cell inner membrane</keyword>
<feature type="transmembrane region" description="Helical" evidence="8">
    <location>
        <begin position="315"/>
        <end position="334"/>
    </location>
</feature>
<feature type="domain" description="Major facilitator superfamily (MFS) profile" evidence="9">
    <location>
        <begin position="19"/>
        <end position="401"/>
    </location>
</feature>
<dbReference type="Pfam" id="PF07690">
    <property type="entry name" value="MFS_1"/>
    <property type="match status" value="1"/>
</dbReference>
<dbReference type="SUPFAM" id="SSF103473">
    <property type="entry name" value="MFS general substrate transporter"/>
    <property type="match status" value="1"/>
</dbReference>
<keyword evidence="7 8" id="KW-0472">Membrane</keyword>
<accession>A0ABX6P217</accession>
<evidence type="ECO:0000256" key="1">
    <source>
        <dbReference type="ARBA" id="ARBA00004651"/>
    </source>
</evidence>
<feature type="transmembrane region" description="Helical" evidence="8">
    <location>
        <begin position="145"/>
        <end position="165"/>
    </location>
</feature>
<proteinExistence type="inferred from homology"/>
<evidence type="ECO:0000313" key="10">
    <source>
        <dbReference type="EMBL" id="QJW84146.1"/>
    </source>
</evidence>
<evidence type="ECO:0000256" key="4">
    <source>
        <dbReference type="ARBA" id="ARBA00022475"/>
    </source>
</evidence>
<feature type="transmembrane region" description="Helical" evidence="8">
    <location>
        <begin position="221"/>
        <end position="245"/>
    </location>
</feature>
<dbReference type="InterPro" id="IPR004812">
    <property type="entry name" value="Efflux_drug-R_Bcr/CmlA"/>
</dbReference>
<feature type="transmembrane region" description="Helical" evidence="8">
    <location>
        <begin position="20"/>
        <end position="41"/>
    </location>
</feature>
<dbReference type="PANTHER" id="PTHR23502">
    <property type="entry name" value="MAJOR FACILITATOR SUPERFAMILY"/>
    <property type="match status" value="1"/>
</dbReference>
<dbReference type="InterPro" id="IPR011701">
    <property type="entry name" value="MFS"/>
</dbReference>
<evidence type="ECO:0000259" key="9">
    <source>
        <dbReference type="PROSITE" id="PS50850"/>
    </source>
</evidence>
<dbReference type="Proteomes" id="UP000500826">
    <property type="component" value="Chromosome"/>
</dbReference>
<dbReference type="InterPro" id="IPR020846">
    <property type="entry name" value="MFS_dom"/>
</dbReference>
<dbReference type="EMBL" id="CP053418">
    <property type="protein sequence ID" value="QJW84146.1"/>
    <property type="molecule type" value="Genomic_DNA"/>
</dbReference>
<feature type="transmembrane region" description="Helical" evidence="8">
    <location>
        <begin position="287"/>
        <end position="309"/>
    </location>
</feature>
<keyword evidence="5 8" id="KW-0812">Transmembrane</keyword>
<comment type="caution">
    <text evidence="8">Lacks conserved residue(s) required for the propagation of feature annotation.</text>
</comment>
<comment type="similarity">
    <text evidence="2 8">Belongs to the major facilitator superfamily. Bcr/CmlA family.</text>
</comment>
<evidence type="ECO:0000256" key="3">
    <source>
        <dbReference type="ARBA" id="ARBA00022448"/>
    </source>
</evidence>
<evidence type="ECO:0000256" key="8">
    <source>
        <dbReference type="RuleBase" id="RU365088"/>
    </source>
</evidence>
<evidence type="ECO:0000256" key="6">
    <source>
        <dbReference type="ARBA" id="ARBA00022989"/>
    </source>
</evidence>
<keyword evidence="3 8" id="KW-0813">Transport</keyword>
<gene>
    <name evidence="10" type="ORF">HK414_10405</name>
</gene>
<sequence length="401" mass="40994">MATSMSVPPVPASPPPTPALWLLVLVTLTGTMAMHMFVPALPDAAASLGTGAGPMQMTIGIYVIGLGVGQLFYGPLSDAYGRRPLLMTGLGLYALGGLVAALAPNLATLLGARLLQAPGGCAGVALGRAIVRDTQPPSNAVRQMALMNLMVLVSPGLAPVVGGALAGAWGWRAVFVMLAAIGAVTLWFARRRLPETAQPSGKFGIATLRRDYGALFRMRRFMGYSLGGAGATTSFFAFVAAAPFIYTTELHQPPALVGVYMGLMAFGMATGNYLTSRLIRSVSAERLLRTGNLISLGSAATLLAVIALGQLSVPATLLAMLGYTAGAGMTSPAAMAKAIEVDRPLIGAAAGLYGFIQMAVGAVCTTVAAMGSDPAMSAVSVLVGASLLSFFSFRVAVRAPA</sequence>
<dbReference type="PANTHER" id="PTHR23502:SF132">
    <property type="entry name" value="POLYAMINE TRANSPORTER 2-RELATED"/>
    <property type="match status" value="1"/>
</dbReference>
<evidence type="ECO:0000256" key="5">
    <source>
        <dbReference type="ARBA" id="ARBA00022692"/>
    </source>
</evidence>
<dbReference type="InterPro" id="IPR036259">
    <property type="entry name" value="MFS_trans_sf"/>
</dbReference>
<reference evidence="10 11" key="2">
    <citation type="submission" date="2020-05" db="EMBL/GenBank/DDBJ databases">
        <authorList>
            <person name="Khan S.A."/>
            <person name="Jeon C.O."/>
            <person name="Chun B.H."/>
        </authorList>
    </citation>
    <scope>NUCLEOTIDE SEQUENCE [LARGE SCALE GENOMIC DNA]</scope>
    <source>
        <strain evidence="10 11">H242</strain>
    </source>
</reference>
<dbReference type="NCBIfam" id="TIGR00710">
    <property type="entry name" value="efflux_Bcr_CflA"/>
    <property type="match status" value="1"/>
</dbReference>
<name>A0ABX6P217_9BURK</name>
<keyword evidence="11" id="KW-1185">Reference proteome</keyword>
<feature type="transmembrane region" description="Helical" evidence="8">
    <location>
        <begin position="171"/>
        <end position="189"/>
    </location>
</feature>
<evidence type="ECO:0000313" key="11">
    <source>
        <dbReference type="Proteomes" id="UP000500826"/>
    </source>
</evidence>
<evidence type="ECO:0000256" key="2">
    <source>
        <dbReference type="ARBA" id="ARBA00006236"/>
    </source>
</evidence>
<organism evidence="10 11">
    <name type="scientific">Ramlibacter terrae</name>
    <dbReference type="NCBI Taxonomy" id="2732511"/>
    <lineage>
        <taxon>Bacteria</taxon>
        <taxon>Pseudomonadati</taxon>
        <taxon>Pseudomonadota</taxon>
        <taxon>Betaproteobacteria</taxon>
        <taxon>Burkholderiales</taxon>
        <taxon>Comamonadaceae</taxon>
        <taxon>Ramlibacter</taxon>
    </lineage>
</organism>
<dbReference type="Gene3D" id="1.20.1720.10">
    <property type="entry name" value="Multidrug resistance protein D"/>
    <property type="match status" value="1"/>
</dbReference>
<evidence type="ECO:0000256" key="7">
    <source>
        <dbReference type="ARBA" id="ARBA00023136"/>
    </source>
</evidence>
<comment type="subcellular location">
    <subcellularLocation>
        <location evidence="8">Cell inner membrane</location>
        <topology evidence="8">Multi-pass membrane protein</topology>
    </subcellularLocation>
    <subcellularLocation>
        <location evidence="1">Cell membrane</location>
        <topology evidence="1">Multi-pass membrane protein</topology>
    </subcellularLocation>
</comment>
<feature type="transmembrane region" description="Helical" evidence="8">
    <location>
        <begin position="85"/>
        <end position="107"/>
    </location>
</feature>
<keyword evidence="6 8" id="KW-1133">Transmembrane helix</keyword>
<feature type="transmembrane region" description="Helical" evidence="8">
    <location>
        <begin position="346"/>
        <end position="369"/>
    </location>
</feature>
<feature type="transmembrane region" description="Helical" evidence="8">
    <location>
        <begin position="257"/>
        <end position="275"/>
    </location>
</feature>
<protein>
    <recommendedName>
        <fullName evidence="8">Bcr/CflA family efflux transporter</fullName>
    </recommendedName>
</protein>
<feature type="transmembrane region" description="Helical" evidence="8">
    <location>
        <begin position="375"/>
        <end position="397"/>
    </location>
</feature>
<dbReference type="PROSITE" id="PS50850">
    <property type="entry name" value="MFS"/>
    <property type="match status" value="1"/>
</dbReference>
<keyword evidence="4" id="KW-1003">Cell membrane</keyword>
<reference evidence="10 11" key="1">
    <citation type="submission" date="2020-05" db="EMBL/GenBank/DDBJ databases">
        <title>Ramlibacter rhizophilus sp. nov., isolated from rhizosphere soil of national flower Mugunghwa from South Korea.</title>
        <authorList>
            <person name="Zheng-Fei Y."/>
            <person name="Huan T."/>
        </authorList>
    </citation>
    <scope>NUCLEOTIDE SEQUENCE [LARGE SCALE GENOMIC DNA]</scope>
    <source>
        <strain evidence="10 11">H242</strain>
    </source>
</reference>